<reference evidence="1" key="1">
    <citation type="journal article" date="2012" name="Genome Biol. Evol.">
        <title>The Oxytricha trifallax Mitochondrial Genome.</title>
        <authorList>
            <person name="Swart E.C."/>
            <person name="Nowacki M."/>
            <person name="Shum J."/>
            <person name="Stiles H."/>
            <person name="Higgins B.P."/>
            <person name="Doak T.G."/>
            <person name="Schotanus K."/>
            <person name="Magrini V.J."/>
            <person name="Minx P."/>
            <person name="Mardis E.R."/>
            <person name="Landweber L.F."/>
        </authorList>
    </citation>
    <scope>NUCLEOTIDE SEQUENCE</scope>
</reference>
<dbReference type="AlphaFoldDB" id="G9HRB1"/>
<sequence length="75" mass="8940">MSFSEFLILIEIITSKSPNIVFDDLELKLLYEEICRNRKGNGFLHVCRMFLMRGRLLVSPNWPIILKFLIQLIWI</sequence>
<gene>
    <name evidence="1" type="primary">orf508</name>
</gene>
<accession>G9HRB1</accession>
<keyword evidence="1" id="KW-0496">Mitochondrion</keyword>
<dbReference type="EMBL" id="JN383843">
    <property type="protein sequence ID" value="AEV66623.1"/>
    <property type="molecule type" value="Genomic_DNA"/>
</dbReference>
<geneLocation type="mitochondrion" evidence="1"/>
<proteinExistence type="predicted"/>
<evidence type="ECO:0000313" key="1">
    <source>
        <dbReference type="EMBL" id="AEV66623.1"/>
    </source>
</evidence>
<organism evidence="1">
    <name type="scientific">Oxytricha trifallax</name>
    <dbReference type="NCBI Taxonomy" id="1172189"/>
    <lineage>
        <taxon>Eukaryota</taxon>
        <taxon>Sar</taxon>
        <taxon>Alveolata</taxon>
        <taxon>Ciliophora</taxon>
        <taxon>Intramacronucleata</taxon>
        <taxon>Spirotrichea</taxon>
        <taxon>Stichotrichia</taxon>
        <taxon>Sporadotrichida</taxon>
        <taxon>Oxytrichidae</taxon>
        <taxon>Oxytrichinae</taxon>
        <taxon>Oxytricha</taxon>
    </lineage>
</organism>
<protein>
    <submittedName>
        <fullName evidence="1">Uncharacterized protein</fullName>
    </submittedName>
</protein>
<name>G9HRB1_9SPIT</name>